<dbReference type="Gene3D" id="3.30.70.890">
    <property type="entry name" value="GHMP kinase, C-terminal domain"/>
    <property type="match status" value="1"/>
</dbReference>
<dbReference type="InterPro" id="IPR013750">
    <property type="entry name" value="GHMP_kinase_C_dom"/>
</dbReference>
<feature type="domain" description="GHMP kinase C-terminal" evidence="1">
    <location>
        <begin position="3"/>
        <end position="61"/>
    </location>
</feature>
<dbReference type="EMBL" id="UINC01121185">
    <property type="protein sequence ID" value="SVC96159.1"/>
    <property type="molecule type" value="Genomic_DNA"/>
</dbReference>
<reference evidence="2" key="1">
    <citation type="submission" date="2018-05" db="EMBL/GenBank/DDBJ databases">
        <authorList>
            <person name="Lanie J.A."/>
            <person name="Ng W.-L."/>
            <person name="Kazmierczak K.M."/>
            <person name="Andrzejewski T.M."/>
            <person name="Davidsen T.M."/>
            <person name="Wayne K.J."/>
            <person name="Tettelin H."/>
            <person name="Glass J.I."/>
            <person name="Rusch D."/>
            <person name="Podicherti R."/>
            <person name="Tsui H.-C.T."/>
            <person name="Winkler M.E."/>
        </authorList>
    </citation>
    <scope>NUCLEOTIDE SEQUENCE</scope>
</reference>
<name>A0A382REL7_9ZZZZ</name>
<dbReference type="AlphaFoldDB" id="A0A382REL7"/>
<gene>
    <name evidence="2" type="ORF">METZ01_LOCUS349013</name>
</gene>
<protein>
    <recommendedName>
        <fullName evidence="1">GHMP kinase C-terminal domain-containing protein</fullName>
    </recommendedName>
</protein>
<accession>A0A382REL7</accession>
<proteinExistence type="predicted"/>
<feature type="non-terminal residue" evidence="2">
    <location>
        <position position="1"/>
    </location>
</feature>
<evidence type="ECO:0000259" key="1">
    <source>
        <dbReference type="Pfam" id="PF08544"/>
    </source>
</evidence>
<dbReference type="InterPro" id="IPR036554">
    <property type="entry name" value="GHMP_kinase_C_sf"/>
</dbReference>
<sequence length="71" mass="8242">NDLEKIVLKKYPKLQKLKSFMEKLPNVKIVRMSGSGSIFIAYFKSKNASINAAKLLKRTYKNYWCILSKTI</sequence>
<evidence type="ECO:0000313" key="2">
    <source>
        <dbReference type="EMBL" id="SVC96159.1"/>
    </source>
</evidence>
<dbReference type="SUPFAM" id="SSF55060">
    <property type="entry name" value="GHMP Kinase, C-terminal domain"/>
    <property type="match status" value="1"/>
</dbReference>
<dbReference type="Pfam" id="PF08544">
    <property type="entry name" value="GHMP_kinases_C"/>
    <property type="match status" value="1"/>
</dbReference>
<organism evidence="2">
    <name type="scientific">marine metagenome</name>
    <dbReference type="NCBI Taxonomy" id="408172"/>
    <lineage>
        <taxon>unclassified sequences</taxon>
        <taxon>metagenomes</taxon>
        <taxon>ecological metagenomes</taxon>
    </lineage>
</organism>